<dbReference type="EMBL" id="KK784873">
    <property type="protein sequence ID" value="KDO87459.1"/>
    <property type="molecule type" value="Genomic_DNA"/>
</dbReference>
<dbReference type="Pfam" id="PF00400">
    <property type="entry name" value="WD40"/>
    <property type="match status" value="2"/>
</dbReference>
<dbReference type="FunFam" id="2.130.10.10:FF:000960">
    <property type="entry name" value="LEC14B protein-like isoform X1"/>
    <property type="match status" value="1"/>
</dbReference>
<dbReference type="Gene3D" id="2.130.10.10">
    <property type="entry name" value="YVTN repeat-like/Quinoprotein amine dehydrogenase"/>
    <property type="match status" value="1"/>
</dbReference>
<dbReference type="InterPro" id="IPR051859">
    <property type="entry name" value="DCAF"/>
</dbReference>
<evidence type="ECO:0000313" key="3">
    <source>
        <dbReference type="EMBL" id="KDO87459.1"/>
    </source>
</evidence>
<dbReference type="InterPro" id="IPR015943">
    <property type="entry name" value="WD40/YVTN_repeat-like_dom_sf"/>
</dbReference>
<organism evidence="3 4">
    <name type="scientific">Citrus sinensis</name>
    <name type="common">Sweet orange</name>
    <name type="synonym">Citrus aurantium var. sinensis</name>
    <dbReference type="NCBI Taxonomy" id="2711"/>
    <lineage>
        <taxon>Eukaryota</taxon>
        <taxon>Viridiplantae</taxon>
        <taxon>Streptophyta</taxon>
        <taxon>Embryophyta</taxon>
        <taxon>Tracheophyta</taxon>
        <taxon>Spermatophyta</taxon>
        <taxon>Magnoliopsida</taxon>
        <taxon>eudicotyledons</taxon>
        <taxon>Gunneridae</taxon>
        <taxon>Pentapetalae</taxon>
        <taxon>rosids</taxon>
        <taxon>malvids</taxon>
        <taxon>Sapindales</taxon>
        <taxon>Rutaceae</taxon>
        <taxon>Aurantioideae</taxon>
        <taxon>Citrus</taxon>
    </lineage>
</organism>
<protein>
    <submittedName>
        <fullName evidence="3">Uncharacterized protein</fullName>
    </submittedName>
</protein>
<dbReference type="PROSITE" id="PS50082">
    <property type="entry name" value="WD_REPEATS_2"/>
    <property type="match status" value="1"/>
</dbReference>
<proteinExistence type="predicted"/>
<dbReference type="Proteomes" id="UP000027120">
    <property type="component" value="Unassembled WGS sequence"/>
</dbReference>
<dbReference type="InterPro" id="IPR036322">
    <property type="entry name" value="WD40_repeat_dom_sf"/>
</dbReference>
<sequence>MFVTASGVDFDEMGYAMSRFEIESEFYDAADTVNQASNSRSKFKKPLSALDHEIAQLTKLKSEPKEHFSKEVPGKRHLPVSTVKMLAGREGNYSGRGRFSAADCCHMLSRYLPVNGPWPVDQTTSRAYVSQFSADGSLFVAGFQASQIRIYDVERGWKIQKDILAKSLRWTVTDTSLSPDQRHLVYASMSPIVHIVDVGSGTMESLANVTEIHDGLDFSAADDGGYSFGIFSLKFSTDGRELVAGSSDDCIYVYDLEANKLSLRILAHTSDVNTVCFGDESGHLIYSGSDDNLCKVNSVLLLTRSINPCNKYLFNPCNKYLIIYLILVISIYSPNILLDNYFLLRTFYSFMVHILFSGYLHNDHNHRCARKY</sequence>
<keyword evidence="1" id="KW-0853">WD repeat</keyword>
<keyword evidence="2" id="KW-0812">Transmembrane</keyword>
<dbReference type="SUPFAM" id="SSF50978">
    <property type="entry name" value="WD40 repeat-like"/>
    <property type="match status" value="1"/>
</dbReference>
<dbReference type="AlphaFoldDB" id="A0A067H6G2"/>
<keyword evidence="2" id="KW-0472">Membrane</keyword>
<reference evidence="3 4" key="1">
    <citation type="submission" date="2014-04" db="EMBL/GenBank/DDBJ databases">
        <authorList>
            <consortium name="International Citrus Genome Consortium"/>
            <person name="Gmitter F."/>
            <person name="Chen C."/>
            <person name="Farmerie W."/>
            <person name="Harkins T."/>
            <person name="Desany B."/>
            <person name="Mohiuddin M."/>
            <person name="Kodira C."/>
            <person name="Borodovsky M."/>
            <person name="Lomsadze A."/>
            <person name="Burns P."/>
            <person name="Jenkins J."/>
            <person name="Prochnik S."/>
            <person name="Shu S."/>
            <person name="Chapman J."/>
            <person name="Pitluck S."/>
            <person name="Schmutz J."/>
            <person name="Rokhsar D."/>
        </authorList>
    </citation>
    <scope>NUCLEOTIDE SEQUENCE</scope>
</reference>
<feature type="repeat" description="WD" evidence="1">
    <location>
        <begin position="223"/>
        <end position="264"/>
    </location>
</feature>
<keyword evidence="4" id="KW-1185">Reference proteome</keyword>
<dbReference type="SMART" id="SM00320">
    <property type="entry name" value="WD40"/>
    <property type="match status" value="4"/>
</dbReference>
<evidence type="ECO:0000256" key="2">
    <source>
        <dbReference type="SAM" id="Phobius"/>
    </source>
</evidence>
<evidence type="ECO:0000313" key="4">
    <source>
        <dbReference type="Proteomes" id="UP000027120"/>
    </source>
</evidence>
<evidence type="ECO:0000256" key="1">
    <source>
        <dbReference type="PROSITE-ProRule" id="PRU00221"/>
    </source>
</evidence>
<accession>A0A067H6G2</accession>
<name>A0A067H6G2_CITSI</name>
<dbReference type="PANTHER" id="PTHR19847:SF27">
    <property type="entry name" value="LEC14B HOMOLOG"/>
    <property type="match status" value="1"/>
</dbReference>
<gene>
    <name evidence="3" type="ORF">CISIN_1g010883mg</name>
</gene>
<dbReference type="PANTHER" id="PTHR19847">
    <property type="entry name" value="DDB1- AND CUL4-ASSOCIATED FACTOR 11"/>
    <property type="match status" value="1"/>
</dbReference>
<dbReference type="InterPro" id="IPR001680">
    <property type="entry name" value="WD40_rpt"/>
</dbReference>
<dbReference type="SMR" id="A0A067H6G2"/>
<feature type="transmembrane region" description="Helical" evidence="2">
    <location>
        <begin position="320"/>
        <end position="337"/>
    </location>
</feature>
<keyword evidence="2" id="KW-1133">Transmembrane helix</keyword>